<dbReference type="InterPro" id="IPR050363">
    <property type="entry name" value="MIP/Aquaporin"/>
</dbReference>
<evidence type="ECO:0000256" key="1">
    <source>
        <dbReference type="ARBA" id="ARBA00004141"/>
    </source>
</evidence>
<dbReference type="InterPro" id="IPR000425">
    <property type="entry name" value="MIP"/>
</dbReference>
<evidence type="ECO:0000256" key="3">
    <source>
        <dbReference type="ARBA" id="ARBA00022448"/>
    </source>
</evidence>
<keyword evidence="5 8" id="KW-1133">Transmembrane helix</keyword>
<evidence type="ECO:0000256" key="6">
    <source>
        <dbReference type="ARBA" id="ARBA00023136"/>
    </source>
</evidence>
<dbReference type="SUPFAM" id="SSF81338">
    <property type="entry name" value="Aquaporin-like"/>
    <property type="match status" value="2"/>
</dbReference>
<protein>
    <submittedName>
        <fullName evidence="9">Uncharacterized protein</fullName>
    </submittedName>
</protein>
<evidence type="ECO:0000256" key="7">
    <source>
        <dbReference type="RuleBase" id="RU000477"/>
    </source>
</evidence>
<comment type="similarity">
    <text evidence="2 7">Belongs to the MIP/aquaporin (TC 1.A.8) family.</text>
</comment>
<dbReference type="InterPro" id="IPR023271">
    <property type="entry name" value="Aquaporin-like"/>
</dbReference>
<dbReference type="Proteomes" id="UP001314263">
    <property type="component" value="Unassembled WGS sequence"/>
</dbReference>
<evidence type="ECO:0000256" key="4">
    <source>
        <dbReference type="ARBA" id="ARBA00022692"/>
    </source>
</evidence>
<gene>
    <name evidence="9" type="ORF">CVIRNUC_001347</name>
</gene>
<comment type="caution">
    <text evidence="9">The sequence shown here is derived from an EMBL/GenBank/DDBJ whole genome shotgun (WGS) entry which is preliminary data.</text>
</comment>
<evidence type="ECO:0000256" key="5">
    <source>
        <dbReference type="ARBA" id="ARBA00022989"/>
    </source>
</evidence>
<dbReference type="EMBL" id="CAUYUE010000002">
    <property type="protein sequence ID" value="CAK0741733.1"/>
    <property type="molecule type" value="Genomic_DNA"/>
</dbReference>
<dbReference type="GO" id="GO:0015250">
    <property type="term" value="F:water channel activity"/>
    <property type="evidence" value="ECO:0007669"/>
    <property type="project" value="TreeGrafter"/>
</dbReference>
<comment type="subcellular location">
    <subcellularLocation>
        <location evidence="1">Membrane</location>
        <topology evidence="1">Multi-pass membrane protein</topology>
    </subcellularLocation>
</comment>
<dbReference type="GO" id="GO:0005886">
    <property type="term" value="C:plasma membrane"/>
    <property type="evidence" value="ECO:0007669"/>
    <property type="project" value="TreeGrafter"/>
</dbReference>
<evidence type="ECO:0000313" key="10">
    <source>
        <dbReference type="Proteomes" id="UP001314263"/>
    </source>
</evidence>
<dbReference type="PRINTS" id="PR00783">
    <property type="entry name" value="MINTRINSICP"/>
</dbReference>
<name>A0AAV1HTF1_9CHLO</name>
<evidence type="ECO:0000313" key="9">
    <source>
        <dbReference type="EMBL" id="CAK0741733.1"/>
    </source>
</evidence>
<dbReference type="AlphaFoldDB" id="A0AAV1HTF1"/>
<keyword evidence="6 8" id="KW-0472">Membrane</keyword>
<reference evidence="9 10" key="1">
    <citation type="submission" date="2023-10" db="EMBL/GenBank/DDBJ databases">
        <authorList>
            <person name="Maclean D."/>
            <person name="Macfadyen A."/>
        </authorList>
    </citation>
    <scope>NUCLEOTIDE SEQUENCE [LARGE SCALE GENOMIC DNA]</scope>
</reference>
<feature type="transmembrane region" description="Helical" evidence="8">
    <location>
        <begin position="16"/>
        <end position="36"/>
    </location>
</feature>
<evidence type="ECO:0000256" key="8">
    <source>
        <dbReference type="SAM" id="Phobius"/>
    </source>
</evidence>
<accession>A0AAV1HTF1</accession>
<feature type="transmembrane region" description="Helical" evidence="8">
    <location>
        <begin position="43"/>
        <end position="66"/>
    </location>
</feature>
<keyword evidence="4 7" id="KW-0812">Transmembrane</keyword>
<keyword evidence="3 7" id="KW-0813">Transport</keyword>
<evidence type="ECO:0000256" key="2">
    <source>
        <dbReference type="ARBA" id="ARBA00006175"/>
    </source>
</evidence>
<dbReference type="GO" id="GO:0015254">
    <property type="term" value="F:glycerol channel activity"/>
    <property type="evidence" value="ECO:0007669"/>
    <property type="project" value="TreeGrafter"/>
</dbReference>
<feature type="transmembrane region" description="Helical" evidence="8">
    <location>
        <begin position="78"/>
        <end position="110"/>
    </location>
</feature>
<dbReference type="Gene3D" id="1.20.1080.10">
    <property type="entry name" value="Glycerol uptake facilitator protein"/>
    <property type="match status" value="2"/>
</dbReference>
<feature type="transmembrane region" description="Helical" evidence="8">
    <location>
        <begin position="292"/>
        <end position="314"/>
    </location>
</feature>
<organism evidence="9 10">
    <name type="scientific">Coccomyxa viridis</name>
    <dbReference type="NCBI Taxonomy" id="1274662"/>
    <lineage>
        <taxon>Eukaryota</taxon>
        <taxon>Viridiplantae</taxon>
        <taxon>Chlorophyta</taxon>
        <taxon>core chlorophytes</taxon>
        <taxon>Trebouxiophyceae</taxon>
        <taxon>Trebouxiophyceae incertae sedis</taxon>
        <taxon>Coccomyxaceae</taxon>
        <taxon>Coccomyxa</taxon>
    </lineage>
</organism>
<dbReference type="PANTHER" id="PTHR43829">
    <property type="entry name" value="AQUAPORIN OR AQUAGLYCEROPORIN RELATED"/>
    <property type="match status" value="1"/>
</dbReference>
<dbReference type="Pfam" id="PF00230">
    <property type="entry name" value="MIP"/>
    <property type="match status" value="2"/>
</dbReference>
<proteinExistence type="inferred from homology"/>
<sequence>MYEGSFSLGARCFSEFAATALMIFLGLGTLANELLAKTKGHGMGFFAVAFGFAFALFVSLICFNHISANMNPASVLGLWAMGQISLVECLALTACILLGALLGSLGVYVYHLPHFKTLPEPAPVNAEDALLRSRDAVSRNALNIASYDTREDNTGVSPGDALRDIQEYVTGLGGEDSRNLDEQIDAERPLLDSDSAHEDESLHKAFIRRRTMTMRLERSERLRNEALYRAAVTADQNAKLSVFATRPGIRSPVFNWIEFAGTAVMMFSMQLLEKRGAGLSPDNLVLWNTLKALYSAFIIAVLILGLGGPTGIAMNPARDLCPRLVHWVLPIPGKGPSEWDYQWIPITAGYAGALMGSGLVIGIDAAGLLTSR</sequence>
<keyword evidence="10" id="KW-1185">Reference proteome</keyword>
<dbReference type="PANTHER" id="PTHR43829:SF9">
    <property type="entry name" value="AQUAPORIN-9"/>
    <property type="match status" value="1"/>
</dbReference>